<keyword evidence="4" id="KW-1185">Reference proteome</keyword>
<organism evidence="3 4">
    <name type="scientific">Edaphochlamys debaryana</name>
    <dbReference type="NCBI Taxonomy" id="47281"/>
    <lineage>
        <taxon>Eukaryota</taxon>
        <taxon>Viridiplantae</taxon>
        <taxon>Chlorophyta</taxon>
        <taxon>core chlorophytes</taxon>
        <taxon>Chlorophyceae</taxon>
        <taxon>CS clade</taxon>
        <taxon>Chlamydomonadales</taxon>
        <taxon>Chlamydomonadales incertae sedis</taxon>
        <taxon>Edaphochlamys</taxon>
    </lineage>
</organism>
<dbReference type="AlphaFoldDB" id="A0A835XUS5"/>
<dbReference type="Proteomes" id="UP000612055">
    <property type="component" value="Unassembled WGS sequence"/>
</dbReference>
<feature type="domain" description="Pherophorin" evidence="2">
    <location>
        <begin position="32"/>
        <end position="192"/>
    </location>
</feature>
<gene>
    <name evidence="3" type="ORF">HYH03_012692</name>
</gene>
<name>A0A835XUS5_9CHLO</name>
<accession>A0A835XUS5</accession>
<feature type="signal peptide" evidence="1">
    <location>
        <begin position="1"/>
        <end position="19"/>
    </location>
</feature>
<evidence type="ECO:0000313" key="3">
    <source>
        <dbReference type="EMBL" id="KAG2488691.1"/>
    </source>
</evidence>
<keyword evidence="1" id="KW-0732">Signal</keyword>
<dbReference type="Pfam" id="PF12499">
    <property type="entry name" value="DUF3707"/>
    <property type="match status" value="2"/>
</dbReference>
<reference evidence="3" key="1">
    <citation type="journal article" date="2020" name="bioRxiv">
        <title>Comparative genomics of Chlamydomonas.</title>
        <authorList>
            <person name="Craig R.J."/>
            <person name="Hasan A.R."/>
            <person name="Ness R.W."/>
            <person name="Keightley P.D."/>
        </authorList>
    </citation>
    <scope>NUCLEOTIDE SEQUENCE</scope>
    <source>
        <strain evidence="3">CCAP 11/70</strain>
    </source>
</reference>
<evidence type="ECO:0000259" key="2">
    <source>
        <dbReference type="Pfam" id="PF12499"/>
    </source>
</evidence>
<dbReference type="EMBL" id="JAEHOE010000080">
    <property type="protein sequence ID" value="KAG2488691.1"/>
    <property type="molecule type" value="Genomic_DNA"/>
</dbReference>
<feature type="chain" id="PRO_5032706912" description="Pherophorin domain-containing protein" evidence="1">
    <location>
        <begin position="20"/>
        <end position="367"/>
    </location>
</feature>
<comment type="caution">
    <text evidence="3">The sequence shown here is derived from an EMBL/GenBank/DDBJ whole genome shotgun (WGS) entry which is preliminary data.</text>
</comment>
<evidence type="ECO:0000256" key="1">
    <source>
        <dbReference type="SAM" id="SignalP"/>
    </source>
</evidence>
<sequence length="367" mass="40710">MRRAVVAIALLAFASAALAEKVTDPWETPILFPYGTCERLTRQSVWSVSYAVTQNPREGICWEVTYNTAQCTDNKFDSKGKPLPLAPCCTEAFDKFELDVKLSCAADQTFKAEAYLDGKMLTSPDSEPEMKIPPIFRSVASQPDRTVEGGVLSVDKLGLSGASANGKRLCIKITSAIPQCRTLEGLSRGNGCWQPVEWPPCECDKRHGITPFKMANTVRVMAGRKNTGLTYCVDIISKEPIQMRNSTYCNGQDYLEKAEFWFDYAKRSYIDRIFITYGNGSPNKRVEQSWDAMGPGNNDDSLRIPNLDWTVAAVDEARPSICFTMKAGRTLKQITASDDGKQTVWATLMNGGSHDCCPVYYASYRGL</sequence>
<proteinExistence type="predicted"/>
<feature type="domain" description="Pherophorin" evidence="2">
    <location>
        <begin position="199"/>
        <end position="358"/>
    </location>
</feature>
<evidence type="ECO:0000313" key="4">
    <source>
        <dbReference type="Proteomes" id="UP000612055"/>
    </source>
</evidence>
<dbReference type="InterPro" id="IPR024616">
    <property type="entry name" value="Pherophorin"/>
</dbReference>
<protein>
    <recommendedName>
        <fullName evidence="2">Pherophorin domain-containing protein</fullName>
    </recommendedName>
</protein>